<evidence type="ECO:0000313" key="5">
    <source>
        <dbReference type="Proteomes" id="UP000095287"/>
    </source>
</evidence>
<name>A0A1I7YGB7_9BILA</name>
<proteinExistence type="inferred from homology"/>
<keyword evidence="3" id="KW-0687">Ribonucleoprotein</keyword>
<dbReference type="GO" id="GO:0006412">
    <property type="term" value="P:translation"/>
    <property type="evidence" value="ECO:0007669"/>
    <property type="project" value="InterPro"/>
</dbReference>
<keyword evidence="2" id="KW-0689">Ribosomal protein</keyword>
<keyword evidence="5" id="KW-1185">Reference proteome</keyword>
<dbReference type="PANTHER" id="PTHR10986">
    <property type="entry name" value="39S RIBOSOMAL PROTEIN L20"/>
    <property type="match status" value="1"/>
</dbReference>
<dbReference type="AlphaFoldDB" id="A0A1I7YGB7"/>
<dbReference type="Proteomes" id="UP000095287">
    <property type="component" value="Unplaced"/>
</dbReference>
<dbReference type="GO" id="GO:0003735">
    <property type="term" value="F:structural constituent of ribosome"/>
    <property type="evidence" value="ECO:0007669"/>
    <property type="project" value="InterPro"/>
</dbReference>
<evidence type="ECO:0000313" key="6">
    <source>
        <dbReference type="WBParaSite" id="L893_g16084.t1"/>
    </source>
</evidence>
<feature type="region of interest" description="Disordered" evidence="4">
    <location>
        <begin position="168"/>
        <end position="188"/>
    </location>
</feature>
<dbReference type="Pfam" id="PF00453">
    <property type="entry name" value="Ribosomal_L20"/>
    <property type="match status" value="1"/>
</dbReference>
<feature type="compositionally biased region" description="Basic residues" evidence="4">
    <location>
        <begin position="178"/>
        <end position="188"/>
    </location>
</feature>
<evidence type="ECO:0000256" key="2">
    <source>
        <dbReference type="ARBA" id="ARBA00022980"/>
    </source>
</evidence>
<comment type="similarity">
    <text evidence="1">Belongs to the bacterial ribosomal protein bL20 family.</text>
</comment>
<protein>
    <submittedName>
        <fullName evidence="6">Ribosomal protein L20</fullName>
    </submittedName>
</protein>
<sequence length="188" mass="22045">MKLTSTAFLRRILNSPHDAFRVIPKPDIWMTRERMAKITAWQYASERNTVKGAYRKQNKIFHYLDMQRRDANQLEKHYARERLNAALEAHELEYMHFRNMLSKAHILLDNIVLSQLAIYEPKSFKSLVSLAKRMAIEEGRLVSPDVGSEHVITEDSLFGEPYEVPVRFPRGPADNHTRKPSKLKVHEY</sequence>
<evidence type="ECO:0000256" key="4">
    <source>
        <dbReference type="SAM" id="MobiDB-lite"/>
    </source>
</evidence>
<evidence type="ECO:0000256" key="1">
    <source>
        <dbReference type="ARBA" id="ARBA00007698"/>
    </source>
</evidence>
<reference evidence="6" key="1">
    <citation type="submission" date="2016-11" db="UniProtKB">
        <authorList>
            <consortium name="WormBaseParasite"/>
        </authorList>
    </citation>
    <scope>IDENTIFICATION</scope>
</reference>
<dbReference type="Gene3D" id="1.10.1900.20">
    <property type="entry name" value="Ribosomal protein L20"/>
    <property type="match status" value="1"/>
</dbReference>
<accession>A0A1I7YGB7</accession>
<organism evidence="5 6">
    <name type="scientific">Steinernema glaseri</name>
    <dbReference type="NCBI Taxonomy" id="37863"/>
    <lineage>
        <taxon>Eukaryota</taxon>
        <taxon>Metazoa</taxon>
        <taxon>Ecdysozoa</taxon>
        <taxon>Nematoda</taxon>
        <taxon>Chromadorea</taxon>
        <taxon>Rhabditida</taxon>
        <taxon>Tylenchina</taxon>
        <taxon>Panagrolaimomorpha</taxon>
        <taxon>Strongyloidoidea</taxon>
        <taxon>Steinernematidae</taxon>
        <taxon>Steinernema</taxon>
    </lineage>
</organism>
<dbReference type="GO" id="GO:0019843">
    <property type="term" value="F:rRNA binding"/>
    <property type="evidence" value="ECO:0007669"/>
    <property type="project" value="InterPro"/>
</dbReference>
<evidence type="ECO:0000256" key="3">
    <source>
        <dbReference type="ARBA" id="ARBA00023274"/>
    </source>
</evidence>
<dbReference type="WBParaSite" id="L893_g16084.t1">
    <property type="protein sequence ID" value="L893_g16084.t1"/>
    <property type="gene ID" value="L893_g16084"/>
</dbReference>
<dbReference type="SUPFAM" id="SSF74731">
    <property type="entry name" value="Ribosomal protein L20"/>
    <property type="match status" value="1"/>
</dbReference>
<dbReference type="GO" id="GO:1990904">
    <property type="term" value="C:ribonucleoprotein complex"/>
    <property type="evidence" value="ECO:0007669"/>
    <property type="project" value="UniProtKB-KW"/>
</dbReference>
<dbReference type="InterPro" id="IPR005813">
    <property type="entry name" value="Ribosomal_bL20"/>
</dbReference>
<dbReference type="GO" id="GO:0005840">
    <property type="term" value="C:ribosome"/>
    <property type="evidence" value="ECO:0007669"/>
    <property type="project" value="UniProtKB-KW"/>
</dbReference>
<dbReference type="InterPro" id="IPR035566">
    <property type="entry name" value="Ribosomal_protein_bL20_C"/>
</dbReference>